<gene>
    <name evidence="11" type="primary">Det1_1</name>
    <name evidence="11" type="ORF">Bhyg_10714</name>
</gene>
<dbReference type="GO" id="GO:1990756">
    <property type="term" value="F:ubiquitin-like ligase-substrate adaptor activity"/>
    <property type="evidence" value="ECO:0007669"/>
    <property type="project" value="TreeGrafter"/>
</dbReference>
<dbReference type="SUPFAM" id="SSF51445">
    <property type="entry name" value="(Trans)glycosidases"/>
    <property type="match status" value="1"/>
</dbReference>
<comment type="similarity">
    <text evidence="4">Belongs to the NPY family.</text>
</comment>
<accession>A0A9Q0RZK8</accession>
<dbReference type="InterPro" id="IPR010720">
    <property type="entry name" value="Alpha-L-AF_C"/>
</dbReference>
<dbReference type="Gene3D" id="3.20.20.80">
    <property type="entry name" value="Glycosidases"/>
    <property type="match status" value="1"/>
</dbReference>
<name>A0A9Q0RZK8_9DIPT</name>
<dbReference type="Pfam" id="PF22848">
    <property type="entry name" value="ASD1_dom"/>
    <property type="match status" value="1"/>
</dbReference>
<evidence type="ECO:0000256" key="6">
    <source>
        <dbReference type="ARBA" id="ARBA00022525"/>
    </source>
</evidence>
<dbReference type="EC" id="3.2.1.55" evidence="5"/>
<keyword evidence="12" id="KW-1185">Reference proteome</keyword>
<feature type="non-terminal residue" evidence="11">
    <location>
        <position position="1"/>
    </location>
</feature>
<dbReference type="GO" id="GO:0005576">
    <property type="term" value="C:extracellular region"/>
    <property type="evidence" value="ECO:0007669"/>
    <property type="project" value="UniProtKB-SubCell"/>
</dbReference>
<keyword evidence="7" id="KW-0732">Signal</keyword>
<comment type="similarity">
    <text evidence="3">Belongs to the glycosyl hydrolase 51 family.</text>
</comment>
<evidence type="ECO:0000256" key="2">
    <source>
        <dbReference type="ARBA" id="ARBA00004613"/>
    </source>
</evidence>
<keyword evidence="9" id="KW-0472">Membrane</keyword>
<evidence type="ECO:0000256" key="5">
    <source>
        <dbReference type="ARBA" id="ARBA00012670"/>
    </source>
</evidence>
<evidence type="ECO:0000313" key="12">
    <source>
        <dbReference type="Proteomes" id="UP001151699"/>
    </source>
</evidence>
<dbReference type="SMART" id="SM00813">
    <property type="entry name" value="Alpha-L-AF_C"/>
    <property type="match status" value="1"/>
</dbReference>
<dbReference type="GO" id="GO:0005634">
    <property type="term" value="C:nucleus"/>
    <property type="evidence" value="ECO:0007669"/>
    <property type="project" value="TreeGrafter"/>
</dbReference>
<reference evidence="11" key="1">
    <citation type="submission" date="2022-07" db="EMBL/GenBank/DDBJ databases">
        <authorList>
            <person name="Trinca V."/>
            <person name="Uliana J.V.C."/>
            <person name="Torres T.T."/>
            <person name="Ward R.J."/>
            <person name="Monesi N."/>
        </authorList>
    </citation>
    <scope>NUCLEOTIDE SEQUENCE</scope>
    <source>
        <strain evidence="11">HSMRA1968</strain>
        <tissue evidence="11">Whole embryos</tissue>
    </source>
</reference>
<dbReference type="SUPFAM" id="SSF82171">
    <property type="entry name" value="DPP6 N-terminal domain-like"/>
    <property type="match status" value="1"/>
</dbReference>
<feature type="domain" description="Alpha-L-arabinofuranosidase C-terminal" evidence="10">
    <location>
        <begin position="975"/>
        <end position="1156"/>
    </location>
</feature>
<dbReference type="GO" id="GO:0046373">
    <property type="term" value="P:L-arabinose metabolic process"/>
    <property type="evidence" value="ECO:0007669"/>
    <property type="project" value="InterPro"/>
</dbReference>
<evidence type="ECO:0000256" key="8">
    <source>
        <dbReference type="ARBA" id="ARBA00022801"/>
    </source>
</evidence>
<comment type="subcellular location">
    <subcellularLocation>
        <location evidence="2">Secreted</location>
    </subcellularLocation>
</comment>
<dbReference type="EMBL" id="WJQU01000003">
    <property type="protein sequence ID" value="KAJ6637983.1"/>
    <property type="molecule type" value="Genomic_DNA"/>
</dbReference>
<dbReference type="InterPro" id="IPR020392">
    <property type="entry name" value="Pancreatic_hormone-like_CS"/>
</dbReference>
<comment type="caution">
    <text evidence="11">The sequence shown here is derived from an EMBL/GenBank/DDBJ whole genome shotgun (WGS) entry which is preliminary data.</text>
</comment>
<proteinExistence type="inferred from homology"/>
<dbReference type="Pfam" id="PF09737">
    <property type="entry name" value="Det1"/>
    <property type="match status" value="1"/>
</dbReference>
<evidence type="ECO:0000256" key="7">
    <source>
        <dbReference type="ARBA" id="ARBA00022729"/>
    </source>
</evidence>
<evidence type="ECO:0000256" key="1">
    <source>
        <dbReference type="ARBA" id="ARBA00001462"/>
    </source>
</evidence>
<keyword evidence="9" id="KW-0812">Transmembrane</keyword>
<dbReference type="PANTHER" id="PTHR13374:SF3">
    <property type="entry name" value="DET1 HOMOLOG"/>
    <property type="match status" value="1"/>
</dbReference>
<keyword evidence="6" id="KW-0964">Secreted</keyword>
<dbReference type="Proteomes" id="UP001151699">
    <property type="component" value="Chromosome X"/>
</dbReference>
<evidence type="ECO:0000259" key="10">
    <source>
        <dbReference type="SMART" id="SM00813"/>
    </source>
</evidence>
<dbReference type="Pfam" id="PF06964">
    <property type="entry name" value="Alpha-L-AF_C"/>
    <property type="match status" value="1"/>
</dbReference>
<dbReference type="GO" id="GO:0046556">
    <property type="term" value="F:alpha-L-arabinofuranosidase activity"/>
    <property type="evidence" value="ECO:0007669"/>
    <property type="project" value="UniProtKB-EC"/>
</dbReference>
<feature type="transmembrane region" description="Helical" evidence="9">
    <location>
        <begin position="1180"/>
        <end position="1206"/>
    </location>
</feature>
<dbReference type="GO" id="GO:0016567">
    <property type="term" value="P:protein ubiquitination"/>
    <property type="evidence" value="ECO:0007669"/>
    <property type="project" value="TreeGrafter"/>
</dbReference>
<evidence type="ECO:0000256" key="4">
    <source>
        <dbReference type="ARBA" id="ARBA00010022"/>
    </source>
</evidence>
<evidence type="ECO:0000313" key="11">
    <source>
        <dbReference type="EMBL" id="KAJ6637983.1"/>
    </source>
</evidence>
<protein>
    <recommendedName>
        <fullName evidence="5">non-reducing end alpha-L-arabinofuranosidase</fullName>
        <ecNumber evidence="5">3.2.1.55</ecNumber>
    </recommendedName>
</protein>
<comment type="catalytic activity">
    <reaction evidence="1">
        <text>Hydrolysis of terminal non-reducing alpha-L-arabinofuranoside residues in alpha-L-arabinosides.</text>
        <dbReference type="EC" id="3.2.1.55"/>
    </reaction>
</comment>
<dbReference type="PANTHER" id="PTHR13374">
    <property type="entry name" value="DET1 HOMOLOG DE-ETIOLATED-1 HOMOLOG"/>
    <property type="match status" value="1"/>
</dbReference>
<dbReference type="Gene3D" id="2.60.40.1180">
    <property type="entry name" value="Golgi alpha-mannosidase II"/>
    <property type="match status" value="1"/>
</dbReference>
<keyword evidence="8" id="KW-0378">Hydrolase</keyword>
<dbReference type="PROSITE" id="PS50276">
    <property type="entry name" value="PANCREATIC_HORMONE_2"/>
    <property type="match status" value="1"/>
</dbReference>
<dbReference type="GO" id="GO:0031461">
    <property type="term" value="C:cullin-RING ubiquitin ligase complex"/>
    <property type="evidence" value="ECO:0007669"/>
    <property type="project" value="TreeGrafter"/>
</dbReference>
<organism evidence="11 12">
    <name type="scientific">Pseudolycoriella hygida</name>
    <dbReference type="NCBI Taxonomy" id="35572"/>
    <lineage>
        <taxon>Eukaryota</taxon>
        <taxon>Metazoa</taxon>
        <taxon>Ecdysozoa</taxon>
        <taxon>Arthropoda</taxon>
        <taxon>Hexapoda</taxon>
        <taxon>Insecta</taxon>
        <taxon>Pterygota</taxon>
        <taxon>Neoptera</taxon>
        <taxon>Endopterygota</taxon>
        <taxon>Diptera</taxon>
        <taxon>Nematocera</taxon>
        <taxon>Sciaroidea</taxon>
        <taxon>Sciaridae</taxon>
        <taxon>Pseudolycoriella</taxon>
    </lineage>
</organism>
<dbReference type="InterPro" id="IPR019138">
    <property type="entry name" value="De-etiolated_protein_1_Det1"/>
</dbReference>
<dbReference type="InterPro" id="IPR055235">
    <property type="entry name" value="ASD1_cat"/>
</dbReference>
<keyword evidence="9" id="KW-1133">Transmembrane helix</keyword>
<dbReference type="GO" id="GO:0032436">
    <property type="term" value="P:positive regulation of proteasomal ubiquitin-dependent protein catabolic process"/>
    <property type="evidence" value="ECO:0007669"/>
    <property type="project" value="TreeGrafter"/>
</dbReference>
<dbReference type="OrthoDB" id="18339at2759"/>
<dbReference type="GO" id="GO:0031625">
    <property type="term" value="F:ubiquitin protein ligase binding"/>
    <property type="evidence" value="ECO:0007669"/>
    <property type="project" value="TreeGrafter"/>
</dbReference>
<dbReference type="PROSITE" id="PS00265">
    <property type="entry name" value="PANCREATIC_HORMONE_1"/>
    <property type="match status" value="1"/>
</dbReference>
<dbReference type="InterPro" id="IPR017853">
    <property type="entry name" value="GH"/>
</dbReference>
<dbReference type="InterPro" id="IPR013780">
    <property type="entry name" value="Glyco_hydro_b"/>
</dbReference>
<evidence type="ECO:0000256" key="9">
    <source>
        <dbReference type="SAM" id="Phobius"/>
    </source>
</evidence>
<sequence length="1336" mass="152582">MTDLPDNDFICMDTIKPRKIKPQNIVCRILSRERGILSKERGGIIREFYKNIYPNLTIINVEKPAGFLRKFSPDGKYLIAFTYDQTSLEIYRFQGTGAAAVLLNGWESEVVPNGNTHKPYAIRSQIFNCLFQLKFVVNVDDLGKQLNRECSLFTNDSRFVIVGAASPITDDRRPNFFEIYTTNEMITPTLRCGIEDYSLYMIDLHNGRVTDQIKFKSDKIFLSHNQGLYLYNNTLAILSVQHQTIYIYELFDGTFLKIFKIGRFCSEEEEMLYNSLYSITSQTPFREATINSLKHRFLVFLYKRAKQKDESTGDRYYIRKFFKFFDQYNRLRMWKMQLLDDNHLLIKYAFEEVVMLKTNEPNSQLAYFVIYSIWDSKILAVYDNTSEEFLEIFENYNDMFRNARMNSDTLSNCSPNTNIYAKLLQQRFKQTIVSARGGGMVEATKRILAQLPISAQSYSSSPYLDLSLFSYDDKWVSVMERPKGCSEYPIRFFARDSGLLKFRIYPGLQEKTTSQTSKRLVAYTFHPTEPFAISVQRIDNDYVVNFHIRNARMFVIWLLLPFACTTTLNVNLDQHGHEISAELFGIFVEEINHGLDGGLHAELIKNRALNPKGWDNLEGYDVVTSGAAQGSITVSSTDPLNDVLKTSLKLQVNTRLANGERVGILNKGYWGIPIRPDYTFYNASFYAKATTFAGPLTVSIESSNGSIIFASAVVPEITSFFQKYEVTLTPNPALIQNPTLDVVFVIAVDGTASVSPGTELFFQLVSLYPPTWRNKRNGLRIDLAQKLFDAKPSIMRFPGGSFLEGYEWEGEIRRYIWEETIGPIEQRPGHPGLWDYYASNGIGMLEYLELAEELNATAVMGVYAGRSLSNFSYPPEEMGPFVQSALNAIEYVIGDANTTWGSLRAAHGHPDPFPLPYIEIGNEDYFSVDYEVRYPLFYDAITARFPQITIVGTHYVESRPVPVRDDHFFVGLDIGEYATRDGAIGELVIAHLGAAIEDASFLISMERNSDLIIMSSYAPLFCNVNDLRWTPNAIYFDGLSSYATPAWWVQHLFSTKQGNIYIPSNSDGNHETFFHSAVLNTATNTVVIKVVNNAPTDVTVDTKLIGICRTQGGTTTILTGARFDSNSLEEPMKISPKEEIFTNTQNEFTFTALGNSLTIFEIQFTNDSCNSGAENSNKNILYTLLDIMQSIVSMRVLIVIFFLLTITNASNSWQRPQRNDESSVADAVRYLQELDNYYSHLSRPRFGKRNYGERRVTEIKKGDEDKNDWQTEFRLGQVNTTHNKSFSTLKEENFYINIRFILRLSLHCFLSNFHVLINSIIKTELPHEHYRSENCV</sequence>
<evidence type="ECO:0000256" key="3">
    <source>
        <dbReference type="ARBA" id="ARBA00007186"/>
    </source>
</evidence>